<keyword evidence="8" id="KW-0378">Hydrolase</keyword>
<sequence>MPELPEVEVVRRGLDDWVVGRTVESVSVVDVRSVRRHLEGPADFAASLGHTLIGAAVRRGKFLWMPLEGLSTPAALVAHLGMSGQLLVEEPAAPDEKHLKVRLELSAELEKPGELRFIDQRIFGGMFLSPLVPTDDRFPGGVGSNIPVIPQAAVHIARDVLDVASTPEVLYTSLRKRNTQLKRAILDQQVISGVGNIYADEALWAAKLHGLRSTATIRRPDVARLHGALVEVMSRALAAGGTSFDALYVNVNGASGYFDRSLNAYGRVGKQCRRCAEEGLISVIRRDPFMGRSSYSCPRCQRKPH</sequence>
<evidence type="ECO:0000259" key="18">
    <source>
        <dbReference type="PROSITE" id="PS51068"/>
    </source>
</evidence>
<dbReference type="Gene3D" id="1.10.8.50">
    <property type="match status" value="1"/>
</dbReference>
<dbReference type="InterPro" id="IPR020629">
    <property type="entry name" value="FPG_Glyclase"/>
</dbReference>
<dbReference type="SMART" id="SM01232">
    <property type="entry name" value="H2TH"/>
    <property type="match status" value="1"/>
</dbReference>
<proteinExistence type="inferred from homology"/>
<name>A0ABP9TLT4_9MICC</name>
<keyword evidence="10" id="KW-0238">DNA-binding</keyword>
<organism evidence="19 20">
    <name type="scientific">Paeniglutamicibacter antarcticus</name>
    <dbReference type="NCBI Taxonomy" id="494023"/>
    <lineage>
        <taxon>Bacteria</taxon>
        <taxon>Bacillati</taxon>
        <taxon>Actinomycetota</taxon>
        <taxon>Actinomycetes</taxon>
        <taxon>Micrococcales</taxon>
        <taxon>Micrococcaceae</taxon>
        <taxon>Paeniglutamicibacter</taxon>
    </lineage>
</organism>
<dbReference type="Pfam" id="PF01149">
    <property type="entry name" value="Fapy_DNA_glyco"/>
    <property type="match status" value="1"/>
</dbReference>
<dbReference type="SUPFAM" id="SSF46946">
    <property type="entry name" value="S13-like H2TH domain"/>
    <property type="match status" value="1"/>
</dbReference>
<dbReference type="SUPFAM" id="SSF81624">
    <property type="entry name" value="N-terminal domain of MutM-like DNA repair proteins"/>
    <property type="match status" value="1"/>
</dbReference>
<dbReference type="Proteomes" id="UP001501257">
    <property type="component" value="Unassembled WGS sequence"/>
</dbReference>
<dbReference type="Gene3D" id="3.20.190.10">
    <property type="entry name" value="MutM-like, N-terminal"/>
    <property type="match status" value="1"/>
</dbReference>
<evidence type="ECO:0000256" key="10">
    <source>
        <dbReference type="ARBA" id="ARBA00023125"/>
    </source>
</evidence>
<dbReference type="PANTHER" id="PTHR22993">
    <property type="entry name" value="FORMAMIDOPYRIMIDINE-DNA GLYCOSYLASE"/>
    <property type="match status" value="1"/>
</dbReference>
<dbReference type="NCBIfam" id="NF002211">
    <property type="entry name" value="PRK01103.1"/>
    <property type="match status" value="1"/>
</dbReference>
<comment type="subunit">
    <text evidence="4">Monomer.</text>
</comment>
<dbReference type="SUPFAM" id="SSF57716">
    <property type="entry name" value="Glucocorticoid receptor-like (DNA-binding domain)"/>
    <property type="match status" value="1"/>
</dbReference>
<evidence type="ECO:0000256" key="16">
    <source>
        <dbReference type="PROSITE-ProRule" id="PRU00391"/>
    </source>
</evidence>
<accession>A0ABP9TLT4</accession>
<evidence type="ECO:0000256" key="8">
    <source>
        <dbReference type="ARBA" id="ARBA00022801"/>
    </source>
</evidence>
<evidence type="ECO:0000256" key="4">
    <source>
        <dbReference type="ARBA" id="ARBA00011245"/>
    </source>
</evidence>
<keyword evidence="11" id="KW-0234">DNA repair</keyword>
<reference evidence="20" key="1">
    <citation type="journal article" date="2019" name="Int. J. Syst. Evol. Microbiol.">
        <title>The Global Catalogue of Microorganisms (GCM) 10K type strain sequencing project: providing services to taxonomists for standard genome sequencing and annotation.</title>
        <authorList>
            <consortium name="The Broad Institute Genomics Platform"/>
            <consortium name="The Broad Institute Genome Sequencing Center for Infectious Disease"/>
            <person name="Wu L."/>
            <person name="Ma J."/>
        </authorList>
    </citation>
    <scope>NUCLEOTIDE SEQUENCE [LARGE SCALE GENOMIC DNA]</scope>
    <source>
        <strain evidence="20">JCM 18952</strain>
    </source>
</reference>
<evidence type="ECO:0000256" key="11">
    <source>
        <dbReference type="ARBA" id="ARBA00023204"/>
    </source>
</evidence>
<evidence type="ECO:0000313" key="19">
    <source>
        <dbReference type="EMBL" id="GAA5226385.1"/>
    </source>
</evidence>
<feature type="domain" description="FPG-type" evidence="17">
    <location>
        <begin position="263"/>
        <end position="302"/>
    </location>
</feature>
<dbReference type="PROSITE" id="PS51066">
    <property type="entry name" value="ZF_FPG_2"/>
    <property type="match status" value="1"/>
</dbReference>
<dbReference type="InterPro" id="IPR015886">
    <property type="entry name" value="H2TH_FPG"/>
</dbReference>
<comment type="cofactor">
    <cofactor evidence="2">
        <name>Zn(2+)</name>
        <dbReference type="ChEBI" id="CHEBI:29105"/>
    </cofactor>
</comment>
<gene>
    <name evidence="19" type="primary">mutM</name>
    <name evidence="19" type="ORF">GCM10025778_09160</name>
</gene>
<evidence type="ECO:0000256" key="14">
    <source>
        <dbReference type="ARBA" id="ARBA00023295"/>
    </source>
</evidence>
<dbReference type="RefSeq" id="WP_210100618.1">
    <property type="nucleotide sequence ID" value="NZ_BAABLK010000020.1"/>
</dbReference>
<keyword evidence="20" id="KW-1185">Reference proteome</keyword>
<evidence type="ECO:0000259" key="17">
    <source>
        <dbReference type="PROSITE" id="PS51066"/>
    </source>
</evidence>
<dbReference type="GO" id="GO:0016829">
    <property type="term" value="F:lyase activity"/>
    <property type="evidence" value="ECO:0007669"/>
    <property type="project" value="UniProtKB-KW"/>
</dbReference>
<protein>
    <submittedName>
        <fullName evidence="19">Bifunctional DNA-formamidopyrimidine glycosylase/DNA-(Apurinic or apyrimidinic site) lyase</fullName>
    </submittedName>
</protein>
<dbReference type="PROSITE" id="PS51068">
    <property type="entry name" value="FPG_CAT"/>
    <property type="match status" value="1"/>
</dbReference>
<comment type="caution">
    <text evidence="19">The sequence shown here is derived from an EMBL/GenBank/DDBJ whole genome shotgun (WGS) entry which is preliminary data.</text>
</comment>
<evidence type="ECO:0000256" key="13">
    <source>
        <dbReference type="ARBA" id="ARBA00023268"/>
    </source>
</evidence>
<evidence type="ECO:0000256" key="1">
    <source>
        <dbReference type="ARBA" id="ARBA00001668"/>
    </source>
</evidence>
<evidence type="ECO:0000256" key="6">
    <source>
        <dbReference type="ARBA" id="ARBA00022763"/>
    </source>
</evidence>
<comment type="catalytic activity">
    <reaction evidence="1">
        <text>Hydrolysis of DNA containing ring-opened 7-methylguanine residues, releasing 2,6-diamino-4-hydroxy-5-(N-methyl)formamidopyrimidine.</text>
        <dbReference type="EC" id="3.2.2.23"/>
    </reaction>
</comment>
<feature type="domain" description="Formamidopyrimidine-DNA glycosylase catalytic" evidence="18">
    <location>
        <begin position="2"/>
        <end position="124"/>
    </location>
</feature>
<dbReference type="PANTHER" id="PTHR22993:SF9">
    <property type="entry name" value="FORMAMIDOPYRIMIDINE-DNA GLYCOSYLASE"/>
    <property type="match status" value="1"/>
</dbReference>
<evidence type="ECO:0000256" key="7">
    <source>
        <dbReference type="ARBA" id="ARBA00022771"/>
    </source>
</evidence>
<dbReference type="InterPro" id="IPR010979">
    <property type="entry name" value="Ribosomal_uS13-like_H2TH"/>
</dbReference>
<keyword evidence="13" id="KW-0511">Multifunctional enzyme</keyword>
<keyword evidence="9" id="KW-0862">Zinc</keyword>
<dbReference type="Pfam" id="PF06831">
    <property type="entry name" value="H2TH"/>
    <property type="match status" value="1"/>
</dbReference>
<evidence type="ECO:0000256" key="2">
    <source>
        <dbReference type="ARBA" id="ARBA00001947"/>
    </source>
</evidence>
<keyword evidence="5" id="KW-0479">Metal-binding</keyword>
<evidence type="ECO:0000256" key="5">
    <source>
        <dbReference type="ARBA" id="ARBA00022723"/>
    </source>
</evidence>
<keyword evidence="14" id="KW-0326">Glycosidase</keyword>
<dbReference type="CDD" id="cd08966">
    <property type="entry name" value="EcFpg-like_N"/>
    <property type="match status" value="1"/>
</dbReference>
<dbReference type="EMBL" id="BAABLK010000020">
    <property type="protein sequence ID" value="GAA5226385.1"/>
    <property type="molecule type" value="Genomic_DNA"/>
</dbReference>
<dbReference type="InterPro" id="IPR000214">
    <property type="entry name" value="Znf_DNA_glyclase/AP_lyase"/>
</dbReference>
<evidence type="ECO:0000256" key="12">
    <source>
        <dbReference type="ARBA" id="ARBA00023239"/>
    </source>
</evidence>
<evidence type="ECO:0000256" key="3">
    <source>
        <dbReference type="ARBA" id="ARBA00009409"/>
    </source>
</evidence>
<dbReference type="NCBIfam" id="TIGR00577">
    <property type="entry name" value="fpg"/>
    <property type="match status" value="1"/>
</dbReference>
<comment type="similarity">
    <text evidence="3">Belongs to the FPG family.</text>
</comment>
<dbReference type="InterPro" id="IPR035937">
    <property type="entry name" value="FPG_N"/>
</dbReference>
<evidence type="ECO:0000313" key="20">
    <source>
        <dbReference type="Proteomes" id="UP001501257"/>
    </source>
</evidence>
<keyword evidence="6" id="KW-0227">DNA damage</keyword>
<evidence type="ECO:0000256" key="15">
    <source>
        <dbReference type="ARBA" id="ARBA00044632"/>
    </source>
</evidence>
<dbReference type="InterPro" id="IPR012319">
    <property type="entry name" value="FPG_cat"/>
</dbReference>
<keyword evidence="7 16" id="KW-0863">Zinc-finger</keyword>
<keyword evidence="12 19" id="KW-0456">Lyase</keyword>
<dbReference type="SMART" id="SM00898">
    <property type="entry name" value="Fapy_DNA_glyco"/>
    <property type="match status" value="1"/>
</dbReference>
<comment type="catalytic activity">
    <reaction evidence="15">
        <text>2'-deoxyribonucleotide-(2'-deoxyribose 5'-phosphate)-2'-deoxyribonucleotide-DNA = a 3'-end 2'-deoxyribonucleotide-(2,3-dehydro-2,3-deoxyribose 5'-phosphate)-DNA + a 5'-end 5'-phospho-2'-deoxyribonucleoside-DNA + H(+)</text>
        <dbReference type="Rhea" id="RHEA:66592"/>
        <dbReference type="Rhea" id="RHEA-COMP:13180"/>
        <dbReference type="Rhea" id="RHEA-COMP:16897"/>
        <dbReference type="Rhea" id="RHEA-COMP:17067"/>
        <dbReference type="ChEBI" id="CHEBI:15378"/>
        <dbReference type="ChEBI" id="CHEBI:136412"/>
        <dbReference type="ChEBI" id="CHEBI:157695"/>
        <dbReference type="ChEBI" id="CHEBI:167181"/>
        <dbReference type="EC" id="4.2.99.18"/>
    </reaction>
</comment>
<evidence type="ECO:0000256" key="9">
    <source>
        <dbReference type="ARBA" id="ARBA00022833"/>
    </source>
</evidence>